<accession>A0A916TH75</accession>
<dbReference type="Gene3D" id="1.10.287.950">
    <property type="entry name" value="Methyl-accepting chemotaxis protein"/>
    <property type="match status" value="1"/>
</dbReference>
<evidence type="ECO:0000256" key="2">
    <source>
        <dbReference type="ARBA" id="ARBA00029447"/>
    </source>
</evidence>
<evidence type="ECO:0000256" key="4">
    <source>
        <dbReference type="SAM" id="Coils"/>
    </source>
</evidence>
<dbReference type="Gene3D" id="3.30.450.20">
    <property type="entry name" value="PAS domain"/>
    <property type="match status" value="1"/>
</dbReference>
<protein>
    <recommendedName>
        <fullName evidence="11">Methyl-accepting chemotaxis sensory transducer with Pas/Pac sensor</fullName>
    </recommendedName>
</protein>
<dbReference type="InterPro" id="IPR003660">
    <property type="entry name" value="HAMP_dom"/>
</dbReference>
<dbReference type="GO" id="GO:0007165">
    <property type="term" value="P:signal transduction"/>
    <property type="evidence" value="ECO:0007669"/>
    <property type="project" value="UniProtKB-KW"/>
</dbReference>
<dbReference type="EMBL" id="BMFA01000004">
    <property type="protein sequence ID" value="GGB43909.1"/>
    <property type="molecule type" value="Genomic_DNA"/>
</dbReference>
<proteinExistence type="inferred from homology"/>
<evidence type="ECO:0000259" key="7">
    <source>
        <dbReference type="PROSITE" id="PS50885"/>
    </source>
</evidence>
<evidence type="ECO:0008006" key="11">
    <source>
        <dbReference type="Google" id="ProtNLM"/>
    </source>
</evidence>
<comment type="similarity">
    <text evidence="2">Belongs to the methyl-accepting chemotaxis (MCP) protein family.</text>
</comment>
<dbReference type="SMART" id="SM00283">
    <property type="entry name" value="MA"/>
    <property type="match status" value="1"/>
</dbReference>
<dbReference type="Pfam" id="PF00015">
    <property type="entry name" value="MCPsignal"/>
    <property type="match status" value="1"/>
</dbReference>
<sequence length="756" mass="80208">MVRMTNIKAQLAVGFGSLMGLVLVLALLGVWGAIAGTGLFSDYRTAARESVLLGDMQEDVLSARLRVMKYRALRQEGALEDVRAEMEALIEEAGQVKQLLGAEQAGQIVEITRQAGSYSDAFSRALDLYAQGEGINADLDSLGTQMRQNLTDIMASAYQDGDPAAAFYAGRVQEHLMLARYYGSRFVAQNDAAARARVEAELKATSAELQVLQDKLQDPGRAGLASDTQTHLDEYIKAFANGVETQEALTAILTGELDVIGPQMLSSIGTLVDHALDTQSAVGPEIMSAFERQVWLLIVAGGLALAVGVAAALLIGRSIIMPVETVAGALERLGRGDTGQDLEGRGRTDAIGRLILAYGTLRETVRKAFTQAQMIDQMPLPVMVADPDNNFAISYMNPTMERMADSMAGHLNVPVDQLIGTSIDTFHKNPQHQRQILSDPSKLPYSARISFAGRRFSLKVSAIMDASGAYAGPMVVWDDITEREQLAELVNSSVTRVAEAVGRAKSNSGQLASVAEDTQQKSASVSAAAEQASTNVKSVAAATEELSASISEISQQVVQSSGKAREAAEIATGTQAKAGQLNENSMRIGDILKMISDIAEQTNLLALNATIEAARAGEAGKGFAVVASEVKNLASQTANATIEIGQQIEAMQSVTQATVDEIGALTHNIAQISEMLSAVAAAAEEQGAATHEISRNVTEAAQGTQEVSRTIIAVRDGSEATDRSAQDIQLVTDDLQAISGELGEAARRFLENIRAA</sequence>
<reference evidence="9" key="1">
    <citation type="journal article" date="2014" name="Int. J. Syst. Evol. Microbiol.">
        <title>Complete genome sequence of Corynebacterium casei LMG S-19264T (=DSM 44701T), isolated from a smear-ripened cheese.</title>
        <authorList>
            <consortium name="US DOE Joint Genome Institute (JGI-PGF)"/>
            <person name="Walter F."/>
            <person name="Albersmeier A."/>
            <person name="Kalinowski J."/>
            <person name="Ruckert C."/>
        </authorList>
    </citation>
    <scope>NUCLEOTIDE SEQUENCE</scope>
    <source>
        <strain evidence="9">CGMCC 1.12426</strain>
    </source>
</reference>
<dbReference type="Proteomes" id="UP000605148">
    <property type="component" value="Unassembled WGS sequence"/>
</dbReference>
<dbReference type="PROSITE" id="PS50111">
    <property type="entry name" value="CHEMOTAXIS_TRANSDUC_2"/>
    <property type="match status" value="1"/>
</dbReference>
<evidence type="ECO:0000313" key="10">
    <source>
        <dbReference type="Proteomes" id="UP000605148"/>
    </source>
</evidence>
<dbReference type="GO" id="GO:0016020">
    <property type="term" value="C:membrane"/>
    <property type="evidence" value="ECO:0007669"/>
    <property type="project" value="InterPro"/>
</dbReference>
<evidence type="ECO:0000259" key="6">
    <source>
        <dbReference type="PROSITE" id="PS50111"/>
    </source>
</evidence>
<gene>
    <name evidence="9" type="ORF">GCM10011316_14850</name>
</gene>
<keyword evidence="5" id="KW-1133">Transmembrane helix</keyword>
<evidence type="ECO:0000259" key="8">
    <source>
        <dbReference type="PROSITE" id="PS51753"/>
    </source>
</evidence>
<dbReference type="SUPFAM" id="SSF58104">
    <property type="entry name" value="Methyl-accepting chemotaxis protein (MCP) signaling domain"/>
    <property type="match status" value="1"/>
</dbReference>
<evidence type="ECO:0000256" key="5">
    <source>
        <dbReference type="SAM" id="Phobius"/>
    </source>
</evidence>
<keyword evidence="4" id="KW-0175">Coiled coil</keyword>
<dbReference type="PANTHER" id="PTHR32089">
    <property type="entry name" value="METHYL-ACCEPTING CHEMOTAXIS PROTEIN MCPB"/>
    <property type="match status" value="1"/>
</dbReference>
<name>A0A916TH75_9HYPH</name>
<feature type="transmembrane region" description="Helical" evidence="5">
    <location>
        <begin position="294"/>
        <end position="315"/>
    </location>
</feature>
<dbReference type="PROSITE" id="PS50885">
    <property type="entry name" value="HAMP"/>
    <property type="match status" value="1"/>
</dbReference>
<dbReference type="SMART" id="SM01358">
    <property type="entry name" value="HBM"/>
    <property type="match status" value="1"/>
</dbReference>
<dbReference type="RefSeq" id="WP_172972049.1">
    <property type="nucleotide sequence ID" value="NZ_BMFA01000004.1"/>
</dbReference>
<dbReference type="PROSITE" id="PS51753">
    <property type="entry name" value="HBM"/>
    <property type="match status" value="1"/>
</dbReference>
<comment type="caution">
    <text evidence="9">The sequence shown here is derived from an EMBL/GenBank/DDBJ whole genome shotgun (WGS) entry which is preliminary data.</text>
</comment>
<dbReference type="AlphaFoldDB" id="A0A916TH75"/>
<dbReference type="SMART" id="SM00304">
    <property type="entry name" value="HAMP"/>
    <property type="match status" value="1"/>
</dbReference>
<evidence type="ECO:0000256" key="1">
    <source>
        <dbReference type="ARBA" id="ARBA00023224"/>
    </source>
</evidence>
<organism evidence="9 10">
    <name type="scientific">Roseibium aquae</name>
    <dbReference type="NCBI Taxonomy" id="1323746"/>
    <lineage>
        <taxon>Bacteria</taxon>
        <taxon>Pseudomonadati</taxon>
        <taxon>Pseudomonadota</taxon>
        <taxon>Alphaproteobacteria</taxon>
        <taxon>Hyphomicrobiales</taxon>
        <taxon>Stappiaceae</taxon>
        <taxon>Roseibium</taxon>
    </lineage>
</organism>
<feature type="domain" description="HAMP" evidence="7">
    <location>
        <begin position="317"/>
        <end position="370"/>
    </location>
</feature>
<reference evidence="9" key="2">
    <citation type="submission" date="2020-09" db="EMBL/GenBank/DDBJ databases">
        <authorList>
            <person name="Sun Q."/>
            <person name="Zhou Y."/>
        </authorList>
    </citation>
    <scope>NUCLEOTIDE SEQUENCE</scope>
    <source>
        <strain evidence="9">CGMCC 1.12426</strain>
    </source>
</reference>
<evidence type="ECO:0000256" key="3">
    <source>
        <dbReference type="PROSITE-ProRule" id="PRU00284"/>
    </source>
</evidence>
<feature type="domain" description="Methyl-accepting transducer" evidence="6">
    <location>
        <begin position="500"/>
        <end position="729"/>
    </location>
</feature>
<keyword evidence="5" id="KW-0472">Membrane</keyword>
<dbReference type="PANTHER" id="PTHR32089:SF112">
    <property type="entry name" value="LYSOZYME-LIKE PROTEIN-RELATED"/>
    <property type="match status" value="1"/>
</dbReference>
<feature type="domain" description="HBM" evidence="8">
    <location>
        <begin position="45"/>
        <end position="283"/>
    </location>
</feature>
<dbReference type="InterPro" id="IPR032255">
    <property type="entry name" value="HBM"/>
</dbReference>
<keyword evidence="5" id="KW-0812">Transmembrane</keyword>
<evidence type="ECO:0000313" key="9">
    <source>
        <dbReference type="EMBL" id="GGB43909.1"/>
    </source>
</evidence>
<keyword evidence="1 3" id="KW-0807">Transducer</keyword>
<feature type="coiled-coil region" evidence="4">
    <location>
        <begin position="72"/>
        <end position="99"/>
    </location>
</feature>
<dbReference type="Gene3D" id="6.10.340.10">
    <property type="match status" value="1"/>
</dbReference>
<dbReference type="InterPro" id="IPR004089">
    <property type="entry name" value="MCPsignal_dom"/>
</dbReference>
<keyword evidence="10" id="KW-1185">Reference proteome</keyword>